<reference evidence="2 3" key="1">
    <citation type="submission" date="2020-02" db="EMBL/GenBank/DDBJ databases">
        <title>Genome sequences of Thiorhodococcus mannitoliphagus and Thiorhodococcus minor, purple sulfur photosynthetic bacteria in the gammaproteobacterial family, Chromatiaceae.</title>
        <authorList>
            <person name="Aviles F.A."/>
            <person name="Meyer T.E."/>
            <person name="Kyndt J.A."/>
        </authorList>
    </citation>
    <scope>NUCLEOTIDE SEQUENCE [LARGE SCALE GENOMIC DNA]</scope>
    <source>
        <strain evidence="2 3">DSM 11518</strain>
    </source>
</reference>
<protein>
    <submittedName>
        <fullName evidence="2">Uncharacterized protein</fullName>
    </submittedName>
</protein>
<name>A0A6M0K493_9GAMM</name>
<dbReference type="Proteomes" id="UP000483379">
    <property type="component" value="Unassembled WGS sequence"/>
</dbReference>
<dbReference type="Pfam" id="PF18944">
    <property type="entry name" value="DUF5691"/>
    <property type="match status" value="1"/>
</dbReference>
<proteinExistence type="predicted"/>
<dbReference type="AlphaFoldDB" id="A0A6M0K493"/>
<dbReference type="InterPro" id="IPR016024">
    <property type="entry name" value="ARM-type_fold"/>
</dbReference>
<comment type="caution">
    <text evidence="2">The sequence shown here is derived from an EMBL/GenBank/DDBJ whole genome shotgun (WGS) entry which is preliminary data.</text>
</comment>
<keyword evidence="3" id="KW-1185">Reference proteome</keyword>
<sequence length="517" mass="57514">MELWGDLVRTALLGTERGGKTWSSDGRLGEALTALQGQDAEPGAQLLRCAAVVGTYAQAGRAAMRRTTPPPQPAAPDSRPVPASAGHLRLILGDERLRHLLGEWLGLLAQRGLRVPETSIPTLLGMAVRDQGLRRAIMAVIGAKGHWLAAQNPEWAPLLDASDGQGRDDALWETGSLEQRLAWLIQLRLEDPESARARLAEVWKQEGARERRRLIEALSQGLESQDAEFLTAALADRSKEVRSYAAELLAKLPDSTLQARLRELLGGWLTLAPKAGLIAKLKGRRGQLDVRLPEAWDKAWERLGISEKAPKGLGQKAWWLEQMLGLVDPRHWAESWQSSPEEIIALVEGHDWQKPLLAGWQRATLRFSDTDWARALLRGIPASSPQLWALLGPPEQEDLVATMITMPCASELFQRGFDRLDSLEHAWSAAFSEALLQACLQRFRHQSPDRDGYGCYRALRHAAARLDPALLQRAEQAFEPYIQDASPWQKIATEMLDVLRFRSDMPRALDRVQVASE</sequence>
<feature type="region of interest" description="Disordered" evidence="1">
    <location>
        <begin position="61"/>
        <end position="81"/>
    </location>
</feature>
<evidence type="ECO:0000256" key="1">
    <source>
        <dbReference type="SAM" id="MobiDB-lite"/>
    </source>
</evidence>
<organism evidence="2 3">
    <name type="scientific">Thiorhodococcus minor</name>
    <dbReference type="NCBI Taxonomy" id="57489"/>
    <lineage>
        <taxon>Bacteria</taxon>
        <taxon>Pseudomonadati</taxon>
        <taxon>Pseudomonadota</taxon>
        <taxon>Gammaproteobacteria</taxon>
        <taxon>Chromatiales</taxon>
        <taxon>Chromatiaceae</taxon>
        <taxon>Thiorhodococcus</taxon>
    </lineage>
</organism>
<accession>A0A6M0K493</accession>
<dbReference type="RefSeq" id="WP_164455390.1">
    <property type="nucleotide sequence ID" value="NZ_JAAIJQ010000096.1"/>
</dbReference>
<dbReference type="EMBL" id="JAAIJQ010000096">
    <property type="protein sequence ID" value="NEV64540.1"/>
    <property type="molecule type" value="Genomic_DNA"/>
</dbReference>
<dbReference type="SUPFAM" id="SSF48371">
    <property type="entry name" value="ARM repeat"/>
    <property type="match status" value="1"/>
</dbReference>
<dbReference type="InterPro" id="IPR043746">
    <property type="entry name" value="DUF5691"/>
</dbReference>
<gene>
    <name evidence="2" type="ORF">G3446_22155</name>
</gene>
<evidence type="ECO:0000313" key="3">
    <source>
        <dbReference type="Proteomes" id="UP000483379"/>
    </source>
</evidence>
<evidence type="ECO:0000313" key="2">
    <source>
        <dbReference type="EMBL" id="NEV64540.1"/>
    </source>
</evidence>